<dbReference type="InterPro" id="IPR011006">
    <property type="entry name" value="CheY-like_superfamily"/>
</dbReference>
<dbReference type="SUPFAM" id="SSF51735">
    <property type="entry name" value="NAD(P)-binding Rossmann-fold domains"/>
    <property type="match status" value="1"/>
</dbReference>
<feature type="domain" description="Response regulatory" evidence="4">
    <location>
        <begin position="150"/>
        <end position="266"/>
    </location>
</feature>
<accession>A0A8J4SP52</accession>
<dbReference type="Proteomes" id="UP000702964">
    <property type="component" value="Unassembled WGS sequence"/>
</dbReference>
<dbReference type="SMART" id="SM00984">
    <property type="entry name" value="UDPG_MGDP_dh_C"/>
    <property type="match status" value="1"/>
</dbReference>
<dbReference type="SUPFAM" id="SSF52413">
    <property type="entry name" value="UDP-glucose/GDP-mannose dehydrogenase C-terminal domain"/>
    <property type="match status" value="1"/>
</dbReference>
<dbReference type="Pfam" id="PF03721">
    <property type="entry name" value="UDPG_MGDP_dh_N"/>
    <property type="match status" value="1"/>
</dbReference>
<dbReference type="InterPro" id="IPR036220">
    <property type="entry name" value="UDP-Glc/GDP-Man_DH_C_sf"/>
</dbReference>
<dbReference type="GO" id="GO:0000160">
    <property type="term" value="P:phosphorelay signal transduction system"/>
    <property type="evidence" value="ECO:0007669"/>
    <property type="project" value="InterPro"/>
</dbReference>
<keyword evidence="1" id="KW-0560">Oxidoreductase</keyword>
<dbReference type="Pfam" id="PF03720">
    <property type="entry name" value="UDPG_MGDP_dh_C"/>
    <property type="match status" value="1"/>
</dbReference>
<dbReference type="AlphaFoldDB" id="A0A8J4SP52"/>
<dbReference type="InterPro" id="IPR014027">
    <property type="entry name" value="UDP-Glc/GDP-Man_DH_C"/>
</dbReference>
<evidence type="ECO:0000259" key="4">
    <source>
        <dbReference type="PROSITE" id="PS50110"/>
    </source>
</evidence>
<dbReference type="Pfam" id="PF00984">
    <property type="entry name" value="UDPG_MGDP_dh"/>
    <property type="match status" value="1"/>
</dbReference>
<dbReference type="SUPFAM" id="SSF52172">
    <property type="entry name" value="CheY-like"/>
    <property type="match status" value="1"/>
</dbReference>
<dbReference type="Gene3D" id="3.40.50.720">
    <property type="entry name" value="NAD(P)-binding Rossmann-like Domain"/>
    <property type="match status" value="2"/>
</dbReference>
<evidence type="ECO:0000313" key="5">
    <source>
        <dbReference type="EMBL" id="KAF4325264.1"/>
    </source>
</evidence>
<keyword evidence="2" id="KW-0520">NAD</keyword>
<dbReference type="PANTHER" id="PTHR43491">
    <property type="entry name" value="UDP-N-ACETYL-D-MANNOSAMINE DEHYDROGENASE"/>
    <property type="match status" value="1"/>
</dbReference>
<evidence type="ECO:0000313" key="6">
    <source>
        <dbReference type="Proteomes" id="UP000702964"/>
    </source>
</evidence>
<sequence>MPNTATLQREAAVNVYRSVEQGLKETGAETCGLMFIHCAGQSQPEQQVRTHLEQNGESAFQVWVDGATQAIAVLLPGLTLDEVHYEGLRIKHELQETVPGADPQITLASFPAGERPSKATIQHMAESAKLVDPSEIHIYTLDKTADEPERILIVDNDPTVREFLQLRLKMQGYETYEAVDGLAALELIEKITPDLVLTELNLYGIDGLPFIQHIQNLDVEQPPKIVVLTEQRVEQTISQCFRSGGFTVIGIDLDASKVESIYQGDSYIHDISSEELKTVMQSGRFQPTTDYSMLRVIDALSICVPTPLSENQDPDTSYIETVVDQIKLHMKPGMLITLESTTYPGTTEELIQDELDKIGQEAGKDYFLCFSPERVDPSNGRFTTFNTPKVIGGTTEACLKLGTALYSKYVETVVPVSSPKVAEMSKLLENTFRSVNIAFVNEMAMMCDRMGIDIWEVIDAAATKPFGFMPFYPGPGIGGHCIPLDPMYLSWKAKGFRFYSKFIELAQSTNDNMPYYVLNKTSTILNEYAKSVRKSNILLLGMSYKPNIADLRESPGLEVYELFKEGGANVSYYDPHAESFLDKHGETVYSEVFNLEQFKKYDCIVLITNHSDLPYFDIAEMGVPILDTRNAFKTYTHPHIYKIGHSAKWAILALLFCLLLLPWLLKWFSHEEHKATWLWDASIIAEQTPEIISFSKAQGVDTIFLQIQDEVSDETYRKFIAAARQAEIEVHALNGHADWAYTEKREEGLAFIEKVRAYNAASAKNERFEGIQLDVEPYQLKRWENEQNSVIAEWSDNMKAWTQAGSDAGLYMSAAIPFWLDARESAEGGGTFSRWVIDHFDAVAIMAYRDSGQQMYDLSKEELDEADELGKKVWVGAELADTHEGDHLTFFSKSITNMDEEMKKVFDLGASHSSFAGVAVHHYEAWYAKENGIPLARKSEEKK</sequence>
<dbReference type="GO" id="GO:0051287">
    <property type="term" value="F:NAD binding"/>
    <property type="evidence" value="ECO:0007669"/>
    <property type="project" value="InterPro"/>
</dbReference>
<organism evidence="5 6">
    <name type="scientific">Phytophthora kernoviae 00238/432</name>
    <dbReference type="NCBI Taxonomy" id="1284355"/>
    <lineage>
        <taxon>Eukaryota</taxon>
        <taxon>Sar</taxon>
        <taxon>Stramenopiles</taxon>
        <taxon>Oomycota</taxon>
        <taxon>Peronosporomycetes</taxon>
        <taxon>Peronosporales</taxon>
        <taxon>Peronosporaceae</taxon>
        <taxon>Phytophthora</taxon>
    </lineage>
</organism>
<dbReference type="InterPro" id="IPR001789">
    <property type="entry name" value="Sig_transdc_resp-reg_receiver"/>
</dbReference>
<dbReference type="InterPro" id="IPR017476">
    <property type="entry name" value="UDP-Glc/GDP-Man"/>
</dbReference>
<evidence type="ECO:0000256" key="2">
    <source>
        <dbReference type="ARBA" id="ARBA00023027"/>
    </source>
</evidence>
<dbReference type="CDD" id="cd00156">
    <property type="entry name" value="REC"/>
    <property type="match status" value="1"/>
</dbReference>
<dbReference type="PIRSF" id="PIRSF500136">
    <property type="entry name" value="UDP_ManNAc_DH"/>
    <property type="match status" value="1"/>
</dbReference>
<dbReference type="Gene3D" id="3.40.50.2300">
    <property type="match status" value="1"/>
</dbReference>
<evidence type="ECO:0000256" key="1">
    <source>
        <dbReference type="ARBA" id="ARBA00023002"/>
    </source>
</evidence>
<name>A0A8J4SP52_9STRA</name>
<dbReference type="GO" id="GO:0016628">
    <property type="term" value="F:oxidoreductase activity, acting on the CH-CH group of donors, NAD or NADP as acceptor"/>
    <property type="evidence" value="ECO:0007669"/>
    <property type="project" value="InterPro"/>
</dbReference>
<comment type="caution">
    <text evidence="5">The sequence shown here is derived from an EMBL/GenBank/DDBJ whole genome shotgun (WGS) entry which is preliminary data.</text>
</comment>
<dbReference type="InterPro" id="IPR028359">
    <property type="entry name" value="UDP_ManNAc/GlcNAc_DH"/>
</dbReference>
<dbReference type="PANTHER" id="PTHR43491:SF1">
    <property type="entry name" value="UDP-N-ACETYL-D-MANNOSAMINE DEHYDROGENASE"/>
    <property type="match status" value="1"/>
</dbReference>
<dbReference type="NCBIfam" id="TIGR03026">
    <property type="entry name" value="NDP-sugDHase"/>
    <property type="match status" value="1"/>
</dbReference>
<dbReference type="PROSITE" id="PS50110">
    <property type="entry name" value="RESPONSE_REGULATORY"/>
    <property type="match status" value="1"/>
</dbReference>
<proteinExistence type="predicted"/>
<dbReference type="InterPro" id="IPR036291">
    <property type="entry name" value="NAD(P)-bd_dom_sf"/>
</dbReference>
<dbReference type="InterPro" id="IPR001732">
    <property type="entry name" value="UDP-Glc/GDP-Man_DH_N"/>
</dbReference>
<gene>
    <name evidence="5" type="ORF">G195_001329</name>
</gene>
<dbReference type="GO" id="GO:0000271">
    <property type="term" value="P:polysaccharide biosynthetic process"/>
    <property type="evidence" value="ECO:0007669"/>
    <property type="project" value="InterPro"/>
</dbReference>
<dbReference type="EMBL" id="AOFI03000007">
    <property type="protein sequence ID" value="KAF4325264.1"/>
    <property type="molecule type" value="Genomic_DNA"/>
</dbReference>
<comment type="caution">
    <text evidence="3">Lacks conserved residue(s) required for the propagation of feature annotation.</text>
</comment>
<reference evidence="5" key="2">
    <citation type="submission" date="2020-02" db="EMBL/GenBank/DDBJ databases">
        <authorList>
            <person name="Studholme D.J."/>
        </authorList>
    </citation>
    <scope>NUCLEOTIDE SEQUENCE</scope>
    <source>
        <strain evidence="5">00238/432</strain>
    </source>
</reference>
<protein>
    <recommendedName>
        <fullName evidence="4">Response regulatory domain-containing protein</fullName>
    </recommendedName>
</protein>
<evidence type="ECO:0000256" key="3">
    <source>
        <dbReference type="PROSITE-ProRule" id="PRU00169"/>
    </source>
</evidence>
<dbReference type="GO" id="GO:0016616">
    <property type="term" value="F:oxidoreductase activity, acting on the CH-OH group of donors, NAD or NADP as acceptor"/>
    <property type="evidence" value="ECO:0007669"/>
    <property type="project" value="InterPro"/>
</dbReference>
<dbReference type="SMART" id="SM00448">
    <property type="entry name" value="REC"/>
    <property type="match status" value="1"/>
</dbReference>
<dbReference type="InterPro" id="IPR008927">
    <property type="entry name" value="6-PGluconate_DH-like_C_sf"/>
</dbReference>
<reference evidence="5" key="1">
    <citation type="journal article" date="2015" name="Genom Data">
        <title>Draft genome sequences of Phytophthora kernoviae and Phytophthora ramorum lineage EU2 from Scotland.</title>
        <authorList>
            <person name="Sambles C."/>
            <person name="Schlenzig A."/>
            <person name="O'Neill P."/>
            <person name="Grant M."/>
            <person name="Studholme D.J."/>
        </authorList>
    </citation>
    <scope>NUCLEOTIDE SEQUENCE</scope>
    <source>
        <strain evidence="5">00238/432</strain>
    </source>
</reference>
<dbReference type="SUPFAM" id="SSF48179">
    <property type="entry name" value="6-phosphogluconate dehydrogenase C-terminal domain-like"/>
    <property type="match status" value="1"/>
</dbReference>
<dbReference type="PIRSF" id="PIRSF000124">
    <property type="entry name" value="UDPglc_GDPman_dh"/>
    <property type="match status" value="1"/>
</dbReference>
<dbReference type="InterPro" id="IPR014026">
    <property type="entry name" value="UDP-Glc/GDP-Man_DH_dimer"/>
</dbReference>